<comment type="caution">
    <text evidence="1">The sequence shown here is derived from an EMBL/GenBank/DDBJ whole genome shotgun (WGS) entry which is preliminary data.</text>
</comment>
<evidence type="ECO:0008006" key="3">
    <source>
        <dbReference type="Google" id="ProtNLM"/>
    </source>
</evidence>
<keyword evidence="2" id="KW-1185">Reference proteome</keyword>
<dbReference type="SUPFAM" id="SSF53756">
    <property type="entry name" value="UDP-Glycosyltransferase/glycogen phosphorylase"/>
    <property type="match status" value="1"/>
</dbReference>
<dbReference type="STRING" id="877500.GCA_000935065_01866"/>
<gene>
    <name evidence="1" type="ORF">CRV06_08385</name>
</gene>
<dbReference type="OrthoDB" id="5346170at2"/>
<organism evidence="1 2">
    <name type="scientific">Halarcobacter anaerophilus</name>
    <dbReference type="NCBI Taxonomy" id="877500"/>
    <lineage>
        <taxon>Bacteria</taxon>
        <taxon>Pseudomonadati</taxon>
        <taxon>Campylobacterota</taxon>
        <taxon>Epsilonproteobacteria</taxon>
        <taxon>Campylobacterales</taxon>
        <taxon>Arcobacteraceae</taxon>
        <taxon>Halarcobacter</taxon>
    </lineage>
</organism>
<dbReference type="Gene3D" id="3.40.50.2000">
    <property type="entry name" value="Glycogen Phosphorylase B"/>
    <property type="match status" value="1"/>
</dbReference>
<dbReference type="EMBL" id="PDKO01000006">
    <property type="protein sequence ID" value="RXJ62842.1"/>
    <property type="molecule type" value="Genomic_DNA"/>
</dbReference>
<proteinExistence type="predicted"/>
<accession>A0A4Q0XZ04</accession>
<dbReference type="AlphaFoldDB" id="A0A4Q0XZ04"/>
<name>A0A4Q0XZ04_9BACT</name>
<reference evidence="1 2" key="1">
    <citation type="submission" date="2017-10" db="EMBL/GenBank/DDBJ databases">
        <title>Genomics of the genus Arcobacter.</title>
        <authorList>
            <person name="Perez-Cataluna A."/>
            <person name="Figueras M.J."/>
        </authorList>
    </citation>
    <scope>NUCLEOTIDE SEQUENCE [LARGE SCALE GENOMIC DNA]</scope>
    <source>
        <strain evidence="1 2">DSM 24636</strain>
    </source>
</reference>
<dbReference type="Proteomes" id="UP000290191">
    <property type="component" value="Unassembled WGS sequence"/>
</dbReference>
<evidence type="ECO:0000313" key="2">
    <source>
        <dbReference type="Proteomes" id="UP000290191"/>
    </source>
</evidence>
<sequence>MVIFRAAENINIKTTDGTLIKYSKLKNPSNLFNENIYITTLEDFQDLKNVFSSVGKKYKAKVIDEARVRYLSQFPKELGISNLNEYSITHNLDFKYKQFSFAGIKEEIKSLYLNEKKTDINKQLEGFFKQDITLAILGNLGLTISEMICACTALRILHKKLKAKFKNVKIDIYLNASENKYFSRDKLIFANQTFINKVGALSIDVKKICEYDFFIDASSVTKRSYYEQLPHIDAWLYKFGIDYKSIPKTEKYNIINLQMYRPKDELKKRLDSLKTKGKTILFHPFSANITKSIPKEIAISLLKELILKLPDYTIVSTLKIDSKIDEDRYIDLSNFSKSFLDFAYIVSNMTKIITVNTATYHIAEAFFIPTVVIFTNSNKKESPHNYETSKAIYVEDKSKNYSQFIFENDALIFHKFDGWNNLKASKIIKLLETF</sequence>
<dbReference type="RefSeq" id="WP_129082112.1">
    <property type="nucleotide sequence ID" value="NZ_CP041070.1"/>
</dbReference>
<evidence type="ECO:0000313" key="1">
    <source>
        <dbReference type="EMBL" id="RXJ62842.1"/>
    </source>
</evidence>
<protein>
    <recommendedName>
        <fullName evidence="3">ADP-heptose--LPS heptosyltransferase</fullName>
    </recommendedName>
</protein>